<keyword evidence="2" id="KW-1185">Reference proteome</keyword>
<organism evidence="1 2">
    <name type="scientific">Paractinoplanes rhizophilus</name>
    <dbReference type="NCBI Taxonomy" id="1416877"/>
    <lineage>
        <taxon>Bacteria</taxon>
        <taxon>Bacillati</taxon>
        <taxon>Actinomycetota</taxon>
        <taxon>Actinomycetes</taxon>
        <taxon>Micromonosporales</taxon>
        <taxon>Micromonosporaceae</taxon>
        <taxon>Paractinoplanes</taxon>
    </lineage>
</organism>
<reference evidence="2" key="1">
    <citation type="journal article" date="2019" name="Int. J. Syst. Evol. Microbiol.">
        <title>The Global Catalogue of Microorganisms (GCM) 10K type strain sequencing project: providing services to taxonomists for standard genome sequencing and annotation.</title>
        <authorList>
            <consortium name="The Broad Institute Genomics Platform"/>
            <consortium name="The Broad Institute Genome Sequencing Center for Infectious Disease"/>
            <person name="Wu L."/>
            <person name="Ma J."/>
        </authorList>
    </citation>
    <scope>NUCLEOTIDE SEQUENCE [LARGE SCALE GENOMIC DNA]</scope>
    <source>
        <strain evidence="2">XZYJT-10</strain>
    </source>
</reference>
<proteinExistence type="predicted"/>
<evidence type="ECO:0000313" key="2">
    <source>
        <dbReference type="Proteomes" id="UP001596548"/>
    </source>
</evidence>
<sequence>MDAVRDLVPADLTLLHVIDVNTVQAVAGARAIAACADARHRHRRVDRGPRVALTS</sequence>
<protein>
    <submittedName>
        <fullName evidence="1">Uncharacterized protein</fullName>
    </submittedName>
</protein>
<gene>
    <name evidence="1" type="ORF">ACFQS1_36820</name>
</gene>
<comment type="caution">
    <text evidence="1">The sequence shown here is derived from an EMBL/GenBank/DDBJ whole genome shotgun (WGS) entry which is preliminary data.</text>
</comment>
<evidence type="ECO:0000313" key="1">
    <source>
        <dbReference type="EMBL" id="MFC7279559.1"/>
    </source>
</evidence>
<dbReference type="EMBL" id="JBHTBJ010000054">
    <property type="protein sequence ID" value="MFC7279559.1"/>
    <property type="molecule type" value="Genomic_DNA"/>
</dbReference>
<dbReference type="RefSeq" id="WP_378977001.1">
    <property type="nucleotide sequence ID" value="NZ_JBHTBJ010000054.1"/>
</dbReference>
<accession>A0ABW2I3W0</accession>
<name>A0ABW2I3W0_9ACTN</name>
<dbReference type="Proteomes" id="UP001596548">
    <property type="component" value="Unassembled WGS sequence"/>
</dbReference>